<accession>A0ABQ5VI20</accession>
<name>A0ABQ5VI20_9RHOB</name>
<feature type="chain" id="PRO_5045198357" evidence="1">
    <location>
        <begin position="20"/>
        <end position="126"/>
    </location>
</feature>
<proteinExistence type="predicted"/>
<evidence type="ECO:0000256" key="1">
    <source>
        <dbReference type="SAM" id="SignalP"/>
    </source>
</evidence>
<keyword evidence="3" id="KW-1185">Reference proteome</keyword>
<protein>
    <submittedName>
        <fullName evidence="2">Uncharacterized protein</fullName>
    </submittedName>
</protein>
<evidence type="ECO:0000313" key="2">
    <source>
        <dbReference type="EMBL" id="GLQ26693.1"/>
    </source>
</evidence>
<reference evidence="2" key="2">
    <citation type="submission" date="2023-01" db="EMBL/GenBank/DDBJ databases">
        <title>Draft genome sequence of Sulfitobacter pacificus strain NBRC 109915.</title>
        <authorList>
            <person name="Sun Q."/>
            <person name="Mori K."/>
        </authorList>
    </citation>
    <scope>NUCLEOTIDE SEQUENCE</scope>
    <source>
        <strain evidence="2">NBRC 109915</strain>
    </source>
</reference>
<reference evidence="2" key="1">
    <citation type="journal article" date="2014" name="Int. J. Syst. Evol. Microbiol.">
        <title>Complete genome of a new Firmicutes species belonging to the dominant human colonic microbiota ('Ruminococcus bicirculans') reveals two chromosomes and a selective capacity to utilize plant glucans.</title>
        <authorList>
            <consortium name="NISC Comparative Sequencing Program"/>
            <person name="Wegmann U."/>
            <person name="Louis P."/>
            <person name="Goesmann A."/>
            <person name="Henrissat B."/>
            <person name="Duncan S.H."/>
            <person name="Flint H.J."/>
        </authorList>
    </citation>
    <scope>NUCLEOTIDE SEQUENCE</scope>
    <source>
        <strain evidence="2">NBRC 109915</strain>
    </source>
</reference>
<sequence length="126" mass="13177">MRIFICAGLLAGLAVAAQAQDAGFRIECDFAKLVKDSGTGVTTSDPRSALALVTEATPEKLIATKASGTVELTGEDGTRYFLSRLGGELNVQLVAVFPDGRAVQTQIFDENPLGVISQVGSCEVTE</sequence>
<dbReference type="Proteomes" id="UP001161388">
    <property type="component" value="Unassembled WGS sequence"/>
</dbReference>
<evidence type="ECO:0000313" key="3">
    <source>
        <dbReference type="Proteomes" id="UP001161388"/>
    </source>
</evidence>
<comment type="caution">
    <text evidence="2">The sequence shown here is derived from an EMBL/GenBank/DDBJ whole genome shotgun (WGS) entry which is preliminary data.</text>
</comment>
<dbReference type="EMBL" id="BSNL01000001">
    <property type="protein sequence ID" value="GLQ26693.1"/>
    <property type="molecule type" value="Genomic_DNA"/>
</dbReference>
<gene>
    <name evidence="2" type="ORF">GCM10007927_14960</name>
</gene>
<organism evidence="2 3">
    <name type="scientific">Sulfitobacter pacificus</name>
    <dbReference type="NCBI Taxonomy" id="1499314"/>
    <lineage>
        <taxon>Bacteria</taxon>
        <taxon>Pseudomonadati</taxon>
        <taxon>Pseudomonadota</taxon>
        <taxon>Alphaproteobacteria</taxon>
        <taxon>Rhodobacterales</taxon>
        <taxon>Roseobacteraceae</taxon>
        <taxon>Sulfitobacter</taxon>
    </lineage>
</organism>
<dbReference type="RefSeq" id="WP_284372104.1">
    <property type="nucleotide sequence ID" value="NZ_BSNL01000001.1"/>
</dbReference>
<feature type="signal peptide" evidence="1">
    <location>
        <begin position="1"/>
        <end position="19"/>
    </location>
</feature>
<keyword evidence="1" id="KW-0732">Signal</keyword>